<dbReference type="GO" id="GO:0003677">
    <property type="term" value="F:DNA binding"/>
    <property type="evidence" value="ECO:0007669"/>
    <property type="project" value="UniProtKB-KW"/>
</dbReference>
<dbReference type="EMBL" id="WSZM01000258">
    <property type="protein sequence ID" value="KAF4036872.1"/>
    <property type="molecule type" value="Genomic_DNA"/>
</dbReference>
<organism evidence="2 3">
    <name type="scientific">Phytophthora infestans</name>
    <name type="common">Potato late blight agent</name>
    <name type="synonym">Botrytis infestans</name>
    <dbReference type="NCBI Taxonomy" id="4787"/>
    <lineage>
        <taxon>Eukaryota</taxon>
        <taxon>Sar</taxon>
        <taxon>Stramenopiles</taxon>
        <taxon>Oomycota</taxon>
        <taxon>Peronosporomycetes</taxon>
        <taxon>Peronosporales</taxon>
        <taxon>Peronosporaceae</taxon>
        <taxon>Phytophthora</taxon>
    </lineage>
</organism>
<accession>A0A833SMN7</accession>
<dbReference type="Proteomes" id="UP000602510">
    <property type="component" value="Unassembled WGS sequence"/>
</dbReference>
<dbReference type="InterPro" id="IPR038279">
    <property type="entry name" value="Ndc10_dom2_sf"/>
</dbReference>
<evidence type="ECO:0000259" key="1">
    <source>
        <dbReference type="Pfam" id="PF16787"/>
    </source>
</evidence>
<evidence type="ECO:0000313" key="3">
    <source>
        <dbReference type="Proteomes" id="UP000602510"/>
    </source>
</evidence>
<keyword evidence="2" id="KW-0238">DNA-binding</keyword>
<proteinExistence type="predicted"/>
<gene>
    <name evidence="2" type="ORF">GN244_ATG11045</name>
</gene>
<name>A0A833SMN7_PHYIN</name>
<reference evidence="2" key="1">
    <citation type="submission" date="2020-04" db="EMBL/GenBank/DDBJ databases">
        <title>Hybrid Assembly of Korean Phytophthora infestans isolates.</title>
        <authorList>
            <person name="Prokchorchik M."/>
            <person name="Lee Y."/>
            <person name="Seo J."/>
            <person name="Cho J.-H."/>
            <person name="Park Y.-E."/>
            <person name="Jang D.-C."/>
            <person name="Im J.-S."/>
            <person name="Choi J.-G."/>
            <person name="Park H.-J."/>
            <person name="Lee G.-B."/>
            <person name="Lee Y.-G."/>
            <person name="Hong S.-Y."/>
            <person name="Cho K."/>
            <person name="Sohn K.H."/>
        </authorList>
    </citation>
    <scope>NUCLEOTIDE SEQUENCE</scope>
    <source>
        <strain evidence="2">KR_1_A1</strain>
    </source>
</reference>
<comment type="caution">
    <text evidence="2">The sequence shown here is derived from an EMBL/GenBank/DDBJ whole genome shotgun (WGS) entry which is preliminary data.</text>
</comment>
<keyword evidence="3" id="KW-1185">Reference proteome</keyword>
<evidence type="ECO:0000313" key="2">
    <source>
        <dbReference type="EMBL" id="KAF4036872.1"/>
    </source>
</evidence>
<dbReference type="InterPro" id="IPR031872">
    <property type="entry name" value="NDC10_II"/>
</dbReference>
<dbReference type="Pfam" id="PF16787">
    <property type="entry name" value="NDC10_II"/>
    <property type="match status" value="1"/>
</dbReference>
<feature type="domain" description="Ndc10" evidence="1">
    <location>
        <begin position="34"/>
        <end position="144"/>
    </location>
</feature>
<sequence>MVDLWKQQARANINCNPSPRDGALSALLKLTKYEEDERKRKNFEDRGADTLLDGYTTMEQIQQIACFFWSPTRDYGKQLRNLLAFLLGHYALMRGESARMMELADLHSIMLENEGYTPCRALVMVMRHGRTNQVGRIELARVCEAKAQTFAHTDF</sequence>
<protein>
    <submittedName>
        <fullName evidence="2">Centromere DNA-binding protein complex CBF3 subunit</fullName>
    </submittedName>
</protein>
<dbReference type="AlphaFoldDB" id="A0A833SMN7"/>
<dbReference type="Gene3D" id="1.10.443.20">
    <property type="entry name" value="Centromere DNA-binding protein complex CBF3 subunit, domain 2"/>
    <property type="match status" value="1"/>
</dbReference>